<dbReference type="AlphaFoldDB" id="A0A0G7ZLZ4"/>
<dbReference type="SUPFAM" id="SSF82549">
    <property type="entry name" value="DAK1/DegV-like"/>
    <property type="match status" value="1"/>
</dbReference>
<organism evidence="2 3">
    <name type="scientific">Candidatus Hepatoplasma crinochetorum</name>
    <dbReference type="NCBI Taxonomy" id="295596"/>
    <lineage>
        <taxon>Bacteria</taxon>
        <taxon>Bacillati</taxon>
        <taxon>Mycoplasmatota</taxon>
        <taxon>Mollicutes</taxon>
        <taxon>Candidatus Hepatoplasmataceae</taxon>
        <taxon>Candidatus Hepatoplasma</taxon>
    </lineage>
</organism>
<dbReference type="EMBL" id="CWGI01000001">
    <property type="protein sequence ID" value="CRX37202.1"/>
    <property type="molecule type" value="Genomic_DNA"/>
</dbReference>
<dbReference type="Gene3D" id="3.30.1180.10">
    <property type="match status" value="1"/>
</dbReference>
<keyword evidence="1" id="KW-0446">Lipid-binding</keyword>
<gene>
    <name evidence="2" type="ORF">HEPPS_04280</name>
</gene>
<dbReference type="PANTHER" id="PTHR33434:SF2">
    <property type="entry name" value="FATTY ACID-BINDING PROTEIN TM_1468"/>
    <property type="match status" value="1"/>
</dbReference>
<sequence length="296" mass="34452">MEKIGLVFDSSCGYSKEKIEKDGNFFIPLIIEINGKKYKAGVDIDSEKILKKMEDRNIEIKTASPELQDIYNSFKKGLKKFDKLIFIGLSEKFSSTQNNARVIINEYKDEFKGKVFIYKSQFSSPWIKLYYNSFKKLVEKYDDISKIYKILDKQKEKMIGILSPGDIYWFYKGGRITKRQYKTANILNIHPILIVKNGEIDPNNVEKAFSIKKATIKMINILKSDIENLKANEIEYKIFILGEKETKARKILTNLVKTIFKVDENNIIFEEHISPEQTVHMGPGAFGLSYFWDMKI</sequence>
<accession>A0A0G7ZLZ4</accession>
<dbReference type="Gene3D" id="3.40.50.10170">
    <property type="match status" value="1"/>
</dbReference>
<dbReference type="GO" id="GO:0008289">
    <property type="term" value="F:lipid binding"/>
    <property type="evidence" value="ECO:0007669"/>
    <property type="project" value="UniProtKB-KW"/>
</dbReference>
<evidence type="ECO:0000313" key="2">
    <source>
        <dbReference type="EMBL" id="CRX37202.1"/>
    </source>
</evidence>
<dbReference type="InterPro" id="IPR050270">
    <property type="entry name" value="DegV_domain_contain"/>
</dbReference>
<dbReference type="InterPro" id="IPR003797">
    <property type="entry name" value="DegV"/>
</dbReference>
<evidence type="ECO:0000256" key="1">
    <source>
        <dbReference type="ARBA" id="ARBA00023121"/>
    </source>
</evidence>
<dbReference type="InterPro" id="IPR043168">
    <property type="entry name" value="DegV_C"/>
</dbReference>
<name>A0A0G7ZLZ4_9MOLU</name>
<protein>
    <submittedName>
        <fullName evidence="2">| / DegV domain-containing protein / 73942:74832 Reverse</fullName>
    </submittedName>
</protein>
<evidence type="ECO:0000313" key="3">
    <source>
        <dbReference type="Proteomes" id="UP000242141"/>
    </source>
</evidence>
<proteinExistence type="predicted"/>
<keyword evidence="3" id="KW-1185">Reference proteome</keyword>
<dbReference type="PROSITE" id="PS51482">
    <property type="entry name" value="DEGV"/>
    <property type="match status" value="1"/>
</dbReference>
<dbReference type="PANTHER" id="PTHR33434">
    <property type="entry name" value="DEGV DOMAIN-CONTAINING PROTEIN DR_1986-RELATED"/>
    <property type="match status" value="1"/>
</dbReference>
<reference evidence="3" key="1">
    <citation type="submission" date="2015-05" db="EMBL/GenBank/DDBJ databases">
        <authorList>
            <person name="Collingro A."/>
        </authorList>
    </citation>
    <scope>NUCLEOTIDE SEQUENCE [LARGE SCALE GENOMIC DNA]</scope>
    <source>
        <strain evidence="3">Ps</strain>
    </source>
</reference>
<dbReference type="NCBIfam" id="TIGR00762">
    <property type="entry name" value="DegV"/>
    <property type="match status" value="1"/>
</dbReference>
<dbReference type="Pfam" id="PF02645">
    <property type="entry name" value="DegV"/>
    <property type="match status" value="1"/>
</dbReference>
<dbReference type="Proteomes" id="UP000242141">
    <property type="component" value="Unassembled WGS sequence"/>
</dbReference>